<dbReference type="InterPro" id="IPR000182">
    <property type="entry name" value="GNAT_dom"/>
</dbReference>
<proteinExistence type="predicted"/>
<dbReference type="Proteomes" id="UP000630353">
    <property type="component" value="Unassembled WGS sequence"/>
</dbReference>
<dbReference type="SUPFAM" id="SSF55729">
    <property type="entry name" value="Acyl-CoA N-acyltransferases (Nat)"/>
    <property type="match status" value="1"/>
</dbReference>
<dbReference type="InterPro" id="IPR050832">
    <property type="entry name" value="Bact_Acetyltransf"/>
</dbReference>
<evidence type="ECO:0000313" key="5">
    <source>
        <dbReference type="Proteomes" id="UP000630353"/>
    </source>
</evidence>
<organism evidence="4 5">
    <name type="scientific">Thalassobaculum fulvum</name>
    <dbReference type="NCBI Taxonomy" id="1633335"/>
    <lineage>
        <taxon>Bacteria</taxon>
        <taxon>Pseudomonadati</taxon>
        <taxon>Pseudomonadota</taxon>
        <taxon>Alphaproteobacteria</taxon>
        <taxon>Rhodospirillales</taxon>
        <taxon>Thalassobaculaceae</taxon>
        <taxon>Thalassobaculum</taxon>
    </lineage>
</organism>
<gene>
    <name evidence="4" type="ORF">GCM10017083_23730</name>
</gene>
<keyword evidence="2" id="KW-0012">Acyltransferase</keyword>
<keyword evidence="1" id="KW-0808">Transferase</keyword>
<dbReference type="InterPro" id="IPR016181">
    <property type="entry name" value="Acyl_CoA_acyltransferase"/>
</dbReference>
<evidence type="ECO:0000256" key="2">
    <source>
        <dbReference type="ARBA" id="ARBA00023315"/>
    </source>
</evidence>
<dbReference type="GO" id="GO:0016747">
    <property type="term" value="F:acyltransferase activity, transferring groups other than amino-acyl groups"/>
    <property type="evidence" value="ECO:0007669"/>
    <property type="project" value="InterPro"/>
</dbReference>
<reference evidence="4" key="2">
    <citation type="submission" date="2020-09" db="EMBL/GenBank/DDBJ databases">
        <authorList>
            <person name="Sun Q."/>
            <person name="Kim S."/>
        </authorList>
    </citation>
    <scope>NUCLEOTIDE SEQUENCE</scope>
    <source>
        <strain evidence="4">KCTC 42651</strain>
    </source>
</reference>
<accession>A0A919CQW6</accession>
<protein>
    <submittedName>
        <fullName evidence="4">N-acetyltransferase</fullName>
    </submittedName>
</protein>
<dbReference type="PANTHER" id="PTHR43877">
    <property type="entry name" value="AMINOALKYLPHOSPHONATE N-ACETYLTRANSFERASE-RELATED-RELATED"/>
    <property type="match status" value="1"/>
</dbReference>
<feature type="domain" description="N-acetyltransferase" evidence="3">
    <location>
        <begin position="3"/>
        <end position="150"/>
    </location>
</feature>
<dbReference type="Gene3D" id="3.40.630.30">
    <property type="match status" value="1"/>
</dbReference>
<dbReference type="AlphaFoldDB" id="A0A919CQW6"/>
<dbReference type="Pfam" id="PF00583">
    <property type="entry name" value="Acetyltransf_1"/>
    <property type="match status" value="1"/>
</dbReference>
<evidence type="ECO:0000259" key="3">
    <source>
        <dbReference type="PROSITE" id="PS51186"/>
    </source>
</evidence>
<dbReference type="PROSITE" id="PS51186">
    <property type="entry name" value="GNAT"/>
    <property type="match status" value="1"/>
</dbReference>
<comment type="caution">
    <text evidence="4">The sequence shown here is derived from an EMBL/GenBank/DDBJ whole genome shotgun (WGS) entry which is preliminary data.</text>
</comment>
<reference evidence="4" key="1">
    <citation type="journal article" date="2014" name="Int. J. Syst. Evol. Microbiol.">
        <title>Complete genome sequence of Corynebacterium casei LMG S-19264T (=DSM 44701T), isolated from a smear-ripened cheese.</title>
        <authorList>
            <consortium name="US DOE Joint Genome Institute (JGI-PGF)"/>
            <person name="Walter F."/>
            <person name="Albersmeier A."/>
            <person name="Kalinowski J."/>
            <person name="Ruckert C."/>
        </authorList>
    </citation>
    <scope>NUCLEOTIDE SEQUENCE</scope>
    <source>
        <strain evidence="4">KCTC 42651</strain>
    </source>
</reference>
<sequence length="150" mass="16431">MTVSVRPMTPDDAPAVARMAGELSAHEGVAAPPFDADSVRRWGFGPDRRFDGVVAEFGERVVGYALYHDGFHVGRGTPGLMLMDLYADPTVRRRGVGRALMAAVAEAARRRGGTWVVWQVHPENVEGLAFYRALGARRYRAADFELEVGD</sequence>
<name>A0A919CQW6_9PROT</name>
<dbReference type="CDD" id="cd04301">
    <property type="entry name" value="NAT_SF"/>
    <property type="match status" value="1"/>
</dbReference>
<dbReference type="EMBL" id="BMZS01000005">
    <property type="protein sequence ID" value="GHD50463.1"/>
    <property type="molecule type" value="Genomic_DNA"/>
</dbReference>
<evidence type="ECO:0000313" key="4">
    <source>
        <dbReference type="EMBL" id="GHD50463.1"/>
    </source>
</evidence>
<evidence type="ECO:0000256" key="1">
    <source>
        <dbReference type="ARBA" id="ARBA00022679"/>
    </source>
</evidence>
<keyword evidence="5" id="KW-1185">Reference proteome</keyword>